<organism evidence="3">
    <name type="scientific">Arthrobacter sp. K5</name>
    <dbReference type="NCBI Taxonomy" id="2839623"/>
    <lineage>
        <taxon>Bacteria</taxon>
        <taxon>Bacillati</taxon>
        <taxon>Actinomycetota</taxon>
        <taxon>Actinomycetes</taxon>
        <taxon>Micrococcales</taxon>
        <taxon>Micrococcaceae</taxon>
        <taxon>Arthrobacter</taxon>
    </lineage>
</organism>
<dbReference type="EMBL" id="CP159279">
    <property type="protein sequence ID" value="XCH13211.1"/>
    <property type="molecule type" value="Genomic_DNA"/>
</dbReference>
<dbReference type="AlphaFoldDB" id="A0AAU8EW64"/>
<dbReference type="PANTHER" id="PTHR38589">
    <property type="entry name" value="BLR0621 PROTEIN"/>
    <property type="match status" value="1"/>
</dbReference>
<reference evidence="3" key="1">
    <citation type="submission" date="2024-06" db="EMBL/GenBank/DDBJ databases">
        <title>Biodegradation of dimethachlon by Arthrobacter sp. K5: mechanistic insights and ecological implications.</title>
        <authorList>
            <person name="Hu S."/>
            <person name="Lu P."/>
        </authorList>
    </citation>
    <scope>NUCLEOTIDE SEQUENCE</scope>
    <source>
        <strain evidence="3">K5</strain>
    </source>
</reference>
<feature type="region of interest" description="Disordered" evidence="1">
    <location>
        <begin position="23"/>
        <end position="139"/>
    </location>
</feature>
<feature type="compositionally biased region" description="Acidic residues" evidence="1">
    <location>
        <begin position="121"/>
        <end position="133"/>
    </location>
</feature>
<dbReference type="InterPro" id="IPR013207">
    <property type="entry name" value="LGFP"/>
</dbReference>
<evidence type="ECO:0000256" key="2">
    <source>
        <dbReference type="SAM" id="SignalP"/>
    </source>
</evidence>
<name>A0AAU8EW64_9MICC</name>
<feature type="compositionally biased region" description="Low complexity" evidence="1">
    <location>
        <begin position="37"/>
        <end position="60"/>
    </location>
</feature>
<feature type="chain" id="PRO_5043605395" description="LGFP repeat-containing protein" evidence="2">
    <location>
        <begin position="27"/>
        <end position="667"/>
    </location>
</feature>
<proteinExistence type="predicted"/>
<dbReference type="RefSeq" id="WP_353713056.1">
    <property type="nucleotide sequence ID" value="NZ_CP159279.1"/>
</dbReference>
<sequence length="667" mass="69592">MKKPILAAALLLSLAAGPLASSPALAVGSETPPPVQSTGSSTPAAGTTAAAETDPGTTPASDPATDPATGQATAPATEAVTDPATDPVTEPAAPEPPSDPLVTDPAVTDPSVTEPSVADPADTDPAPDPDPDPEFVTAGGIGAKWRSLGGAGGVLGEPTSNEQCAAGLCVQTFTGGSIYWTTKSGAHPVLLASGRTGPQWTAGGGLAAFGYPIGDEIVLGSRSLQKFSTGKVIIWTGTRFLNFSTGTGIGSRWAASGAETVLGLPSAGETCGLRNGGCSQVFDRGTIYWSPQTGGQVIRGGIGTRWHAAGAQNGVLGYPTTPEACGQVAGGCLQRFQGGSIYWSPATGAWITRGGIGTRYILTGGNRSSLGYPVANEACGQAAGGCIQRFQGGTIYWSPLTPAWIVRAGIAQRYATNGGAGGWLGYPTSNERCAGDQCIQSFQRGFIGYAKAAGTRAYGITECQKLNNGRSRYSTYGANRVLLTFTQGYGQSYATNVYCVRMAGTYVQDWRTDGYVGASGFKAPGVPSGPTRYLYSPTGSYSVTEAFGLGNPGTKLPYRTLNPRSRWGGNPWTATYNKYFESSSWVGWDENMWYFATRATHDYRQGVVINYNRPSIVQDAGFAIFLHMNKVPTAGCISLDDWAVVDYIRKSRPGDRIIMGTYSALFR</sequence>
<dbReference type="PANTHER" id="PTHR38589:SF1">
    <property type="entry name" value="BLR0621 PROTEIN"/>
    <property type="match status" value="1"/>
</dbReference>
<keyword evidence="2" id="KW-0732">Signal</keyword>
<evidence type="ECO:0000256" key="1">
    <source>
        <dbReference type="SAM" id="MobiDB-lite"/>
    </source>
</evidence>
<accession>A0AAU8EW64</accession>
<evidence type="ECO:0008006" key="4">
    <source>
        <dbReference type="Google" id="ProtNLM"/>
    </source>
</evidence>
<feature type="signal peptide" evidence="2">
    <location>
        <begin position="1"/>
        <end position="26"/>
    </location>
</feature>
<evidence type="ECO:0000313" key="3">
    <source>
        <dbReference type="EMBL" id="XCH13211.1"/>
    </source>
</evidence>
<protein>
    <recommendedName>
        <fullName evidence="4">LGFP repeat-containing protein</fullName>
    </recommendedName>
</protein>
<gene>
    <name evidence="3" type="ORF">ABRP34_09605</name>
</gene>
<dbReference type="Pfam" id="PF08310">
    <property type="entry name" value="LGFP"/>
    <property type="match status" value="4"/>
</dbReference>